<comment type="caution">
    <text evidence="2">The sequence shown here is derived from an EMBL/GenBank/DDBJ whole genome shotgun (WGS) entry which is preliminary data.</text>
</comment>
<dbReference type="InterPro" id="IPR025351">
    <property type="entry name" value="Pvc16_N"/>
</dbReference>
<dbReference type="AlphaFoldDB" id="A0A9D2B7J6"/>
<evidence type="ECO:0000313" key="3">
    <source>
        <dbReference type="Proteomes" id="UP000886800"/>
    </source>
</evidence>
<protein>
    <submittedName>
        <fullName evidence="2">DUF4255 domain-containing protein</fullName>
    </submittedName>
</protein>
<dbReference type="EMBL" id="DXES01000057">
    <property type="protein sequence ID" value="HIX65159.1"/>
    <property type="molecule type" value="Genomic_DNA"/>
</dbReference>
<evidence type="ECO:0000313" key="2">
    <source>
        <dbReference type="EMBL" id="HIX65159.1"/>
    </source>
</evidence>
<reference evidence="2" key="2">
    <citation type="submission" date="2021-04" db="EMBL/GenBank/DDBJ databases">
        <authorList>
            <person name="Gilroy R."/>
        </authorList>
    </citation>
    <scope>NUCLEOTIDE SEQUENCE</scope>
    <source>
        <strain evidence="2">CHK188-5543</strain>
    </source>
</reference>
<gene>
    <name evidence="2" type="ORF">H9736_02815</name>
</gene>
<dbReference type="Pfam" id="PF14065">
    <property type="entry name" value="Pvc16_N"/>
    <property type="match status" value="1"/>
</dbReference>
<name>A0A9D2B7J6_9FIRM</name>
<sequence length="199" mass="22386">MADYTALAEAGEGLVELLRDHLTPEPISKRELISLCSPHESENNQLTVYLFHIEEDQQSASGGYVQQSRDLQRMSPSRFNLSFLITAHSKAPVQLREADQYRMLGAAIQVLKDHPLLEQQYLGGSLADTNAVIHLSVERPNFEQMTKIWSNTSKPYKLSIVCKASGVVLDSKRTRRVSRITDVQIDVAQRTPPRERSGL</sequence>
<accession>A0A9D2B7J6</accession>
<evidence type="ECO:0000259" key="1">
    <source>
        <dbReference type="Pfam" id="PF14065"/>
    </source>
</evidence>
<dbReference type="Proteomes" id="UP000886800">
    <property type="component" value="Unassembled WGS sequence"/>
</dbReference>
<proteinExistence type="predicted"/>
<reference evidence="2" key="1">
    <citation type="journal article" date="2021" name="PeerJ">
        <title>Extensive microbial diversity within the chicken gut microbiome revealed by metagenomics and culture.</title>
        <authorList>
            <person name="Gilroy R."/>
            <person name="Ravi A."/>
            <person name="Getino M."/>
            <person name="Pursley I."/>
            <person name="Horton D.L."/>
            <person name="Alikhan N.F."/>
            <person name="Baker D."/>
            <person name="Gharbi K."/>
            <person name="Hall N."/>
            <person name="Watson M."/>
            <person name="Adriaenssens E.M."/>
            <person name="Foster-Nyarko E."/>
            <person name="Jarju S."/>
            <person name="Secka A."/>
            <person name="Antonio M."/>
            <person name="Oren A."/>
            <person name="Chaudhuri R.R."/>
            <person name="La Ragione R."/>
            <person name="Hildebrand F."/>
            <person name="Pallen M.J."/>
        </authorList>
    </citation>
    <scope>NUCLEOTIDE SEQUENCE</scope>
    <source>
        <strain evidence="2">CHK188-5543</strain>
    </source>
</reference>
<feature type="domain" description="Pvc16 N-terminal" evidence="1">
    <location>
        <begin position="12"/>
        <end position="178"/>
    </location>
</feature>
<organism evidence="2 3">
    <name type="scientific">Candidatus Anaerotruncus excrementipullorum</name>
    <dbReference type="NCBI Taxonomy" id="2838465"/>
    <lineage>
        <taxon>Bacteria</taxon>
        <taxon>Bacillati</taxon>
        <taxon>Bacillota</taxon>
        <taxon>Clostridia</taxon>
        <taxon>Eubacteriales</taxon>
        <taxon>Oscillospiraceae</taxon>
        <taxon>Anaerotruncus</taxon>
    </lineage>
</organism>